<dbReference type="EC" id="2.7.7.7" evidence="1"/>
<keyword evidence="7" id="KW-0239">DNA-directed DNA polymerase</keyword>
<dbReference type="InterPro" id="IPR037160">
    <property type="entry name" value="DNA_Pol_thumb_sf"/>
</dbReference>
<sequence length="347" mass="40995">MDKNQKIIEEFTKLLEQAKYQADLSKDKKEQVANSFRIRQIKNVLEIIKEYPKEIKKGEDLKEVKGVGKGSLQRIDEILKKGKLTEIKLKNQNKKEMEYIEELEKVINIGRKKAIELVKEKNIKSIEELKKAIKSKKIEVNDKILLGLKYFDKFKQNIPRQEIVDIELFLKSEIKKIDPELFLIVCGSFRRLKPTSGDIDVLITHPKIKTFKDKEKNTNYLVEFIDYLKKNKFLKDDLTDKNYVTKYMGFSKFKRNPIRRIDIRYVAYESYYPALLYFTGSGNFNKKMREVAISLGYKLNEYGLYKITEKKNKLGEVTKQETVIKVKSEKDIFDKLGMEYLDPKDRL</sequence>
<organism evidence="11">
    <name type="scientific">viral metagenome</name>
    <dbReference type="NCBI Taxonomy" id="1070528"/>
    <lineage>
        <taxon>unclassified sequences</taxon>
        <taxon>metagenomes</taxon>
        <taxon>organismal metagenomes</taxon>
    </lineage>
</organism>
<evidence type="ECO:0000256" key="5">
    <source>
        <dbReference type="ARBA" id="ARBA00022705"/>
    </source>
</evidence>
<comment type="catalytic activity">
    <reaction evidence="9">
        <text>DNA(n) + a 2'-deoxyribonucleoside 5'-triphosphate = DNA(n+1) + diphosphate</text>
        <dbReference type="Rhea" id="RHEA:22508"/>
        <dbReference type="Rhea" id="RHEA-COMP:17339"/>
        <dbReference type="Rhea" id="RHEA-COMP:17340"/>
        <dbReference type="ChEBI" id="CHEBI:33019"/>
        <dbReference type="ChEBI" id="CHEBI:61560"/>
        <dbReference type="ChEBI" id="CHEBI:173112"/>
        <dbReference type="EC" id="2.7.7.7"/>
    </reaction>
</comment>
<dbReference type="GO" id="GO:0003677">
    <property type="term" value="F:DNA binding"/>
    <property type="evidence" value="ECO:0007669"/>
    <property type="project" value="InterPro"/>
</dbReference>
<dbReference type="Pfam" id="PF14716">
    <property type="entry name" value="HHH_8"/>
    <property type="match status" value="1"/>
</dbReference>
<dbReference type="PANTHER" id="PTHR11276">
    <property type="entry name" value="DNA POLYMERASE TYPE-X FAMILY MEMBER"/>
    <property type="match status" value="1"/>
</dbReference>
<evidence type="ECO:0000259" key="10">
    <source>
        <dbReference type="SMART" id="SM00483"/>
    </source>
</evidence>
<dbReference type="Gene3D" id="3.30.210.10">
    <property type="entry name" value="DNA polymerase, thumb domain"/>
    <property type="match status" value="1"/>
</dbReference>
<evidence type="ECO:0000256" key="6">
    <source>
        <dbReference type="ARBA" id="ARBA00022763"/>
    </source>
</evidence>
<keyword evidence="3" id="KW-0808">Transferase</keyword>
<proteinExistence type="predicted"/>
<dbReference type="InterPro" id="IPR029398">
    <property type="entry name" value="PolB_thumb"/>
</dbReference>
<dbReference type="AlphaFoldDB" id="A0A6C0ACE4"/>
<dbReference type="PRINTS" id="PR00869">
    <property type="entry name" value="DNAPOLX"/>
</dbReference>
<evidence type="ECO:0000256" key="8">
    <source>
        <dbReference type="ARBA" id="ARBA00023204"/>
    </source>
</evidence>
<dbReference type="Pfam" id="PF14792">
    <property type="entry name" value="DNA_pol_B_palm"/>
    <property type="match status" value="1"/>
</dbReference>
<feature type="domain" description="DNA-directed DNA polymerase X" evidence="10">
    <location>
        <begin position="6"/>
        <end position="347"/>
    </location>
</feature>
<dbReference type="InterPro" id="IPR002054">
    <property type="entry name" value="DNA-dir_DNA_pol_X"/>
</dbReference>
<dbReference type="SUPFAM" id="SSF47802">
    <property type="entry name" value="DNA polymerase beta, N-terminal domain-like"/>
    <property type="match status" value="1"/>
</dbReference>
<evidence type="ECO:0000256" key="2">
    <source>
        <dbReference type="ARBA" id="ARBA00022634"/>
    </source>
</evidence>
<dbReference type="InterPro" id="IPR022312">
    <property type="entry name" value="DNA_pol_X"/>
</dbReference>
<keyword evidence="8" id="KW-0234">DNA repair</keyword>
<keyword evidence="5" id="KW-0235">DNA replication</keyword>
<dbReference type="EMBL" id="MN740546">
    <property type="protein sequence ID" value="QHS77396.1"/>
    <property type="molecule type" value="Genomic_DNA"/>
</dbReference>
<protein>
    <recommendedName>
        <fullName evidence="1">DNA-directed DNA polymerase</fullName>
        <ecNumber evidence="1">2.7.7.7</ecNumber>
    </recommendedName>
</protein>
<evidence type="ECO:0000256" key="3">
    <source>
        <dbReference type="ARBA" id="ARBA00022679"/>
    </source>
</evidence>
<dbReference type="SMART" id="SM00483">
    <property type="entry name" value="POLXc"/>
    <property type="match status" value="1"/>
</dbReference>
<dbReference type="InterPro" id="IPR002008">
    <property type="entry name" value="DNA_pol_X_beta-like"/>
</dbReference>
<name>A0A6C0ACE4_9ZZZZ</name>
<reference evidence="11" key="1">
    <citation type="journal article" date="2020" name="Nature">
        <title>Giant virus diversity and host interactions through global metagenomics.</title>
        <authorList>
            <person name="Schulz F."/>
            <person name="Roux S."/>
            <person name="Paez-Espino D."/>
            <person name="Jungbluth S."/>
            <person name="Walsh D.A."/>
            <person name="Denef V.J."/>
            <person name="McMahon K.D."/>
            <person name="Konstantinidis K.T."/>
            <person name="Eloe-Fadrosh E.A."/>
            <person name="Kyrpides N.C."/>
            <person name="Woyke T."/>
        </authorList>
    </citation>
    <scope>NUCLEOTIDE SEQUENCE</scope>
    <source>
        <strain evidence="11">GVMAG-S-1004661-13</strain>
    </source>
</reference>
<dbReference type="GO" id="GO:0006303">
    <property type="term" value="P:double-strand break repair via nonhomologous end joining"/>
    <property type="evidence" value="ECO:0007669"/>
    <property type="project" value="TreeGrafter"/>
</dbReference>
<accession>A0A6C0ACE4</accession>
<dbReference type="Gene3D" id="1.10.150.110">
    <property type="entry name" value="DNA polymerase beta, N-terminal domain-like"/>
    <property type="match status" value="1"/>
</dbReference>
<dbReference type="InterPro" id="IPR010996">
    <property type="entry name" value="HHH_MUS81"/>
</dbReference>
<dbReference type="FunFam" id="3.30.210.10:FF:000002">
    <property type="entry name" value="DNA polymerase"/>
    <property type="match status" value="1"/>
</dbReference>
<dbReference type="Gene3D" id="1.10.150.20">
    <property type="entry name" value="5' to 3' exonuclease, C-terminal subdomain"/>
    <property type="match status" value="1"/>
</dbReference>
<dbReference type="PRINTS" id="PR00870">
    <property type="entry name" value="DNAPOLXBETA"/>
</dbReference>
<keyword evidence="4" id="KW-0548">Nucleotidyltransferase</keyword>
<keyword evidence="2" id="KW-0237">DNA synthesis</keyword>
<dbReference type="GO" id="GO:0005634">
    <property type="term" value="C:nucleus"/>
    <property type="evidence" value="ECO:0007669"/>
    <property type="project" value="TreeGrafter"/>
</dbReference>
<dbReference type="InterPro" id="IPR027421">
    <property type="entry name" value="DNA_pol_lamdba_lyase_dom_sf"/>
</dbReference>
<evidence type="ECO:0000256" key="7">
    <source>
        <dbReference type="ARBA" id="ARBA00022932"/>
    </source>
</evidence>
<dbReference type="PANTHER" id="PTHR11276:SF28">
    <property type="entry name" value="DNA POLYMERASE LAMBDA"/>
    <property type="match status" value="1"/>
</dbReference>
<dbReference type="SUPFAM" id="SSF81301">
    <property type="entry name" value="Nucleotidyltransferase"/>
    <property type="match status" value="1"/>
</dbReference>
<dbReference type="Pfam" id="PF14791">
    <property type="entry name" value="DNA_pol_B_thumb"/>
    <property type="match status" value="1"/>
</dbReference>
<dbReference type="GO" id="GO:0003887">
    <property type="term" value="F:DNA-directed DNA polymerase activity"/>
    <property type="evidence" value="ECO:0007669"/>
    <property type="project" value="UniProtKB-KW"/>
</dbReference>
<evidence type="ECO:0000256" key="4">
    <source>
        <dbReference type="ARBA" id="ARBA00022695"/>
    </source>
</evidence>
<evidence type="ECO:0000256" key="1">
    <source>
        <dbReference type="ARBA" id="ARBA00012417"/>
    </source>
</evidence>
<evidence type="ECO:0000313" key="11">
    <source>
        <dbReference type="EMBL" id="QHS77396.1"/>
    </source>
</evidence>
<dbReference type="InterPro" id="IPR043519">
    <property type="entry name" value="NT_sf"/>
</dbReference>
<evidence type="ECO:0000256" key="9">
    <source>
        <dbReference type="ARBA" id="ARBA00049244"/>
    </source>
</evidence>
<dbReference type="InterPro" id="IPR028207">
    <property type="entry name" value="DNA_pol_B_palm_palm"/>
</dbReference>
<dbReference type="CDD" id="cd00141">
    <property type="entry name" value="NT_POLXc"/>
    <property type="match status" value="1"/>
</dbReference>
<dbReference type="Gene3D" id="3.30.460.10">
    <property type="entry name" value="Beta Polymerase, domain 2"/>
    <property type="match status" value="1"/>
</dbReference>
<keyword evidence="6" id="KW-0227">DNA damage</keyword>